<accession>A0A7C1AW71</accession>
<dbReference type="AlphaFoldDB" id="A0A7C1AW71"/>
<organism evidence="1">
    <name type="scientific">Thermodesulforhabdus norvegica</name>
    <dbReference type="NCBI Taxonomy" id="39841"/>
    <lineage>
        <taxon>Bacteria</taxon>
        <taxon>Pseudomonadati</taxon>
        <taxon>Thermodesulfobacteriota</taxon>
        <taxon>Syntrophobacteria</taxon>
        <taxon>Syntrophobacterales</taxon>
        <taxon>Thermodesulforhabdaceae</taxon>
        <taxon>Thermodesulforhabdus</taxon>
    </lineage>
</organism>
<protein>
    <submittedName>
        <fullName evidence="1">Uncharacterized protein</fullName>
    </submittedName>
</protein>
<proteinExistence type="predicted"/>
<gene>
    <name evidence="1" type="ORF">ENG14_02370</name>
</gene>
<sequence length="68" mass="7525">MTAIVKRILDLAEGKGMKLKDIQGKLKNFPSHGVLMACKSLIEEGVLTMEGEIVKKRVETKAVKKKSK</sequence>
<comment type="caution">
    <text evidence="1">The sequence shown here is derived from an EMBL/GenBank/DDBJ whole genome shotgun (WGS) entry which is preliminary data.</text>
</comment>
<reference evidence="1" key="1">
    <citation type="journal article" date="2020" name="mSystems">
        <title>Genome- and Community-Level Interaction Insights into Carbon Utilization and Element Cycling Functions of Hydrothermarchaeota in Hydrothermal Sediment.</title>
        <authorList>
            <person name="Zhou Z."/>
            <person name="Liu Y."/>
            <person name="Xu W."/>
            <person name="Pan J."/>
            <person name="Luo Z.H."/>
            <person name="Li M."/>
        </authorList>
    </citation>
    <scope>NUCLEOTIDE SEQUENCE [LARGE SCALE GENOMIC DNA]</scope>
    <source>
        <strain evidence="1">HyVt-19</strain>
    </source>
</reference>
<name>A0A7C1AW71_9BACT</name>
<dbReference type="Proteomes" id="UP000886355">
    <property type="component" value="Unassembled WGS sequence"/>
</dbReference>
<dbReference type="EMBL" id="DQZW01000112">
    <property type="protein sequence ID" value="HDL89731.1"/>
    <property type="molecule type" value="Genomic_DNA"/>
</dbReference>
<evidence type="ECO:0000313" key="1">
    <source>
        <dbReference type="EMBL" id="HDL89731.1"/>
    </source>
</evidence>